<protein>
    <submittedName>
        <fullName evidence="2">ThiF family adenylyltransferase</fullName>
    </submittedName>
</protein>
<gene>
    <name evidence="2" type="ORF">D1115_16195</name>
</gene>
<organism evidence="2 3">
    <name type="scientific">Vibrio alfacsensis</name>
    <dbReference type="NCBI Taxonomy" id="1074311"/>
    <lineage>
        <taxon>Bacteria</taxon>
        <taxon>Pseudomonadati</taxon>
        <taxon>Pseudomonadota</taxon>
        <taxon>Gammaproteobacteria</taxon>
        <taxon>Vibrionales</taxon>
        <taxon>Vibrionaceae</taxon>
        <taxon>Vibrio</taxon>
    </lineage>
</organism>
<evidence type="ECO:0000259" key="1">
    <source>
        <dbReference type="Pfam" id="PF00899"/>
    </source>
</evidence>
<keyword evidence="3" id="KW-1185">Reference proteome</keyword>
<sequence>MISVEKIADYLNSKDFDCRVINFNEIDVISVKLEIEHKQIELIHFPISEITHLPTFLLMKPSDVGHLAHVLNINIHGSEFGSICVNDRDSVSVNFNMPLLAIEESLNRHIAILKRAMTEHDWNRKELLREFKSCWLNVCDFDDRPVLLTNDNGKLEEIDVYKPLNKQGFGVSSYYLAQSKDTGLAAAAKVYWKNSSARSLAGKAIILPLTQVDPAPLKKEHLAAWYLETLSKQRTDVLEKVRDNYGRWKTHEYWVIFNANVPSGRVWFCLSFKSKKNRKHSLPLTEEQLEHWKIKAVPIRLFNREAVLPRGGASLDLETSRVALVGAGSVGSEIAHKLSAAGVQNLDIYDDDIYQIDNLYRHILPEEYLNLHKSTGLSFHLARQFLWSKAAHSIKRLLDLRNAQLLNSYDLIVIAIGSPTHERLFKEYLLEAGIKVPVINTWLEGFGVGGHATLDIPESAGCLLCAYVCPDTLTRGLSSNLNFIEPNQDITINMSGCGEQFISYGAICSAQTALIASDLAIKFLEGQIETSSKVSWKGTDHHSKAHGITLTNRFYQFNSSLEIKPLVHEDCDVCN</sequence>
<dbReference type="GO" id="GO:0016779">
    <property type="term" value="F:nucleotidyltransferase activity"/>
    <property type="evidence" value="ECO:0007669"/>
    <property type="project" value="UniProtKB-KW"/>
</dbReference>
<dbReference type="Proteomes" id="UP000262832">
    <property type="component" value="Chromosome II"/>
</dbReference>
<reference evidence="2 3" key="1">
    <citation type="submission" date="2018-08" db="EMBL/GenBank/DDBJ databases">
        <title>Genomic taxonomy of the Vibrionaceae family.</title>
        <authorList>
            <person name="Gomez-Gil B."/>
            <person name="Tanaka M."/>
            <person name="Sawabe T."/>
            <person name="Enciso-Ibarra K."/>
        </authorList>
    </citation>
    <scope>NUCLEOTIDE SEQUENCE [LARGE SCALE GENOMIC DNA]</scope>
    <source>
        <strain evidence="2 3">CAIM 1831</strain>
    </source>
</reference>
<accession>A0ABN5PHI2</accession>
<dbReference type="Gene3D" id="3.40.50.720">
    <property type="entry name" value="NAD(P)-binding Rossmann-like Domain"/>
    <property type="match status" value="1"/>
</dbReference>
<dbReference type="Pfam" id="PF00899">
    <property type="entry name" value="ThiF"/>
    <property type="match status" value="1"/>
</dbReference>
<proteinExistence type="predicted"/>
<name>A0ABN5PHI2_9VIBR</name>
<dbReference type="RefSeq" id="WP_128812494.1">
    <property type="nucleotide sequence ID" value="NZ_CP032094.1"/>
</dbReference>
<dbReference type="SUPFAM" id="SSF69572">
    <property type="entry name" value="Activating enzymes of the ubiquitin-like proteins"/>
    <property type="match status" value="1"/>
</dbReference>
<keyword evidence="2" id="KW-0808">Transferase</keyword>
<evidence type="ECO:0000313" key="3">
    <source>
        <dbReference type="Proteomes" id="UP000262832"/>
    </source>
</evidence>
<dbReference type="EMBL" id="CP032094">
    <property type="protein sequence ID" value="AXY02580.1"/>
    <property type="molecule type" value="Genomic_DNA"/>
</dbReference>
<keyword evidence="2" id="KW-0548">Nucleotidyltransferase</keyword>
<dbReference type="InterPro" id="IPR035985">
    <property type="entry name" value="Ubiquitin-activating_enz"/>
</dbReference>
<evidence type="ECO:0000313" key="2">
    <source>
        <dbReference type="EMBL" id="AXY02580.1"/>
    </source>
</evidence>
<feature type="domain" description="THIF-type NAD/FAD binding fold" evidence="1">
    <location>
        <begin position="315"/>
        <end position="530"/>
    </location>
</feature>
<dbReference type="InterPro" id="IPR000594">
    <property type="entry name" value="ThiF_NAD_FAD-bd"/>
</dbReference>